<dbReference type="PANTHER" id="PTHR24559">
    <property type="entry name" value="TRANSPOSON TY3-I GAG-POL POLYPROTEIN"/>
    <property type="match status" value="1"/>
</dbReference>
<dbReference type="SUPFAM" id="SSF56672">
    <property type="entry name" value="DNA/RNA polymerases"/>
    <property type="match status" value="1"/>
</dbReference>
<dbReference type="EMBL" id="LRGB01023561">
    <property type="protein sequence ID" value="KZR96823.1"/>
    <property type="molecule type" value="Genomic_DNA"/>
</dbReference>
<protein>
    <recommendedName>
        <fullName evidence="8">Reverse transcriptase domain-containing protein</fullName>
    </recommendedName>
</protein>
<gene>
    <name evidence="9" type="ORF">APZ42_008625</name>
</gene>
<evidence type="ECO:0000256" key="7">
    <source>
        <dbReference type="ARBA" id="ARBA00022918"/>
    </source>
</evidence>
<evidence type="ECO:0000256" key="2">
    <source>
        <dbReference type="ARBA" id="ARBA00022679"/>
    </source>
</evidence>
<organism evidence="9 10">
    <name type="scientific">Daphnia magna</name>
    <dbReference type="NCBI Taxonomy" id="35525"/>
    <lineage>
        <taxon>Eukaryota</taxon>
        <taxon>Metazoa</taxon>
        <taxon>Ecdysozoa</taxon>
        <taxon>Arthropoda</taxon>
        <taxon>Crustacea</taxon>
        <taxon>Branchiopoda</taxon>
        <taxon>Diplostraca</taxon>
        <taxon>Cladocera</taxon>
        <taxon>Anomopoda</taxon>
        <taxon>Daphniidae</taxon>
        <taxon>Daphnia</taxon>
    </lineage>
</organism>
<dbReference type="InterPro" id="IPR053134">
    <property type="entry name" value="RNA-dir_DNA_polymerase"/>
</dbReference>
<dbReference type="OrthoDB" id="6382296at2759"/>
<accession>A0A164EIT0</accession>
<keyword evidence="1" id="KW-0645">Protease</keyword>
<name>A0A164EIT0_9CRUS</name>
<dbReference type="InterPro" id="IPR043502">
    <property type="entry name" value="DNA/RNA_pol_sf"/>
</dbReference>
<dbReference type="Gene3D" id="3.10.10.10">
    <property type="entry name" value="HIV Type 1 Reverse Transcriptase, subunit A, domain 1"/>
    <property type="match status" value="1"/>
</dbReference>
<evidence type="ECO:0000259" key="8">
    <source>
        <dbReference type="Pfam" id="PF00078"/>
    </source>
</evidence>
<sequence>METLLTRYQDLFHDTPLKSTIAAKHEIDTGHHQPIRSAPYGVSQLEREAINAQVEEMLQAGIVKPSSSPWSSPVVMVPQKNGELHFCIDYRRLNAITIRDVYPLPRIDDFLDHLGGATVFTCLDLKSGYWQIPVGKSSQSKTAFVTPDGLYESTRLPFGLCNGPASFQ</sequence>
<reference evidence="9 10" key="1">
    <citation type="submission" date="2016-03" db="EMBL/GenBank/DDBJ databases">
        <title>EvidentialGene: Evidence-directed Construction of Genes on Genomes.</title>
        <authorList>
            <person name="Gilbert D.G."/>
            <person name="Choi J.-H."/>
            <person name="Mockaitis K."/>
            <person name="Colbourne J."/>
            <person name="Pfrender M."/>
        </authorList>
    </citation>
    <scope>NUCLEOTIDE SEQUENCE [LARGE SCALE GENOMIC DNA]</scope>
    <source>
        <strain evidence="9 10">Xinb3</strain>
        <tissue evidence="9">Complete organism</tissue>
    </source>
</reference>
<keyword evidence="4" id="KW-0540">Nuclease</keyword>
<keyword evidence="2" id="KW-0808">Transferase</keyword>
<comment type="caution">
    <text evidence="9">The sequence shown here is derived from an EMBL/GenBank/DDBJ whole genome shotgun (WGS) entry which is preliminary data.</text>
</comment>
<dbReference type="GO" id="GO:0004519">
    <property type="term" value="F:endonuclease activity"/>
    <property type="evidence" value="ECO:0007669"/>
    <property type="project" value="UniProtKB-KW"/>
</dbReference>
<dbReference type="InterPro" id="IPR000477">
    <property type="entry name" value="RT_dom"/>
</dbReference>
<proteinExistence type="predicted"/>
<keyword evidence="5" id="KW-0255">Endonuclease</keyword>
<keyword evidence="10" id="KW-1185">Reference proteome</keyword>
<keyword evidence="6" id="KW-0378">Hydrolase</keyword>
<dbReference type="Proteomes" id="UP000076858">
    <property type="component" value="Unassembled WGS sequence"/>
</dbReference>
<evidence type="ECO:0000256" key="6">
    <source>
        <dbReference type="ARBA" id="ARBA00022801"/>
    </source>
</evidence>
<evidence type="ECO:0000256" key="1">
    <source>
        <dbReference type="ARBA" id="ARBA00022670"/>
    </source>
</evidence>
<dbReference type="AlphaFoldDB" id="A0A164EIT0"/>
<keyword evidence="7" id="KW-0695">RNA-directed DNA polymerase</keyword>
<dbReference type="STRING" id="35525.A0A164EIT0"/>
<evidence type="ECO:0000313" key="10">
    <source>
        <dbReference type="Proteomes" id="UP000076858"/>
    </source>
</evidence>
<keyword evidence="3" id="KW-0548">Nucleotidyltransferase</keyword>
<dbReference type="FunFam" id="3.10.10.10:FF:000007">
    <property type="entry name" value="Retrovirus-related Pol polyprotein from transposon 17.6-like Protein"/>
    <property type="match status" value="1"/>
</dbReference>
<dbReference type="GO" id="GO:0006508">
    <property type="term" value="P:proteolysis"/>
    <property type="evidence" value="ECO:0007669"/>
    <property type="project" value="UniProtKB-KW"/>
</dbReference>
<evidence type="ECO:0000256" key="5">
    <source>
        <dbReference type="ARBA" id="ARBA00022759"/>
    </source>
</evidence>
<dbReference type="Pfam" id="PF00078">
    <property type="entry name" value="RVT_1"/>
    <property type="match status" value="1"/>
</dbReference>
<evidence type="ECO:0000256" key="4">
    <source>
        <dbReference type="ARBA" id="ARBA00022722"/>
    </source>
</evidence>
<dbReference type="PANTHER" id="PTHR24559:SF444">
    <property type="entry name" value="REVERSE TRANSCRIPTASE DOMAIN-CONTAINING PROTEIN"/>
    <property type="match status" value="1"/>
</dbReference>
<evidence type="ECO:0000256" key="3">
    <source>
        <dbReference type="ARBA" id="ARBA00022695"/>
    </source>
</evidence>
<dbReference type="CDD" id="cd01647">
    <property type="entry name" value="RT_LTR"/>
    <property type="match status" value="1"/>
</dbReference>
<dbReference type="GO" id="GO:0003964">
    <property type="term" value="F:RNA-directed DNA polymerase activity"/>
    <property type="evidence" value="ECO:0007669"/>
    <property type="project" value="UniProtKB-KW"/>
</dbReference>
<evidence type="ECO:0000313" key="9">
    <source>
        <dbReference type="EMBL" id="KZR96823.1"/>
    </source>
</evidence>
<feature type="domain" description="Reverse transcriptase" evidence="8">
    <location>
        <begin position="78"/>
        <end position="168"/>
    </location>
</feature>
<dbReference type="GO" id="GO:0008233">
    <property type="term" value="F:peptidase activity"/>
    <property type="evidence" value="ECO:0007669"/>
    <property type="project" value="UniProtKB-KW"/>
</dbReference>